<dbReference type="VEuPathDB" id="FungiDB:EYZ11_013464"/>
<accession>A0A4S3J310</accession>
<sequence length="205" mass="24242">MDSIEAAIAEIESRKPGELFSYRNIAKKFGVDRITLARRHQGIQGTKADQYKSQRLLSNKQAKELIKYINKLLKRGLYLTHKMLRNFTQEICGTRPGYQWPSCFIRAYEKELTCRYTTGIDRDRKAADSAWKYTLYFQKLARMIEEYKIQPENMYNMDEKGFLIRIVSKSKRIFSKPKYKRDRSVQRIQDGNRDWITVIACICAD</sequence>
<dbReference type="AlphaFoldDB" id="A0A4S3J310"/>
<gene>
    <name evidence="1" type="ORF">EYZ11_013464</name>
</gene>
<evidence type="ECO:0008006" key="3">
    <source>
        <dbReference type="Google" id="ProtNLM"/>
    </source>
</evidence>
<keyword evidence="2" id="KW-1185">Reference proteome</keyword>
<reference evidence="1 2" key="1">
    <citation type="submission" date="2019-03" db="EMBL/GenBank/DDBJ databases">
        <title>The genome sequence of a newly discovered highly antifungal drug resistant Aspergillus species, Aspergillus tanneri NIH 1004.</title>
        <authorList>
            <person name="Mounaud S."/>
            <person name="Singh I."/>
            <person name="Joardar V."/>
            <person name="Pakala S."/>
            <person name="Pakala S."/>
            <person name="Venepally P."/>
            <person name="Hoover J."/>
            <person name="Nierman W."/>
            <person name="Chung J."/>
            <person name="Losada L."/>
        </authorList>
    </citation>
    <scope>NUCLEOTIDE SEQUENCE [LARGE SCALE GENOMIC DNA]</scope>
    <source>
        <strain evidence="1 2">NIH1004</strain>
    </source>
</reference>
<comment type="caution">
    <text evidence="1">The sequence shown here is derived from an EMBL/GenBank/DDBJ whole genome shotgun (WGS) entry which is preliminary data.</text>
</comment>
<dbReference type="Proteomes" id="UP000308092">
    <property type="component" value="Unassembled WGS sequence"/>
</dbReference>
<dbReference type="EMBL" id="SOSA01001507">
    <property type="protein sequence ID" value="THC87091.1"/>
    <property type="molecule type" value="Genomic_DNA"/>
</dbReference>
<evidence type="ECO:0000313" key="1">
    <source>
        <dbReference type="EMBL" id="THC87091.1"/>
    </source>
</evidence>
<evidence type="ECO:0000313" key="2">
    <source>
        <dbReference type="Proteomes" id="UP000308092"/>
    </source>
</evidence>
<proteinExistence type="predicted"/>
<protein>
    <recommendedName>
        <fullName evidence="3">HTH CENPB-type domain-containing protein</fullName>
    </recommendedName>
</protein>
<dbReference type="STRING" id="1220188.A0A4S3J310"/>
<name>A0A4S3J310_9EURO</name>
<organism evidence="1 2">
    <name type="scientific">Aspergillus tanneri</name>
    <dbReference type="NCBI Taxonomy" id="1220188"/>
    <lineage>
        <taxon>Eukaryota</taxon>
        <taxon>Fungi</taxon>
        <taxon>Dikarya</taxon>
        <taxon>Ascomycota</taxon>
        <taxon>Pezizomycotina</taxon>
        <taxon>Eurotiomycetes</taxon>
        <taxon>Eurotiomycetidae</taxon>
        <taxon>Eurotiales</taxon>
        <taxon>Aspergillaceae</taxon>
        <taxon>Aspergillus</taxon>
        <taxon>Aspergillus subgen. Circumdati</taxon>
    </lineage>
</organism>